<feature type="transmembrane region" description="Helical" evidence="1">
    <location>
        <begin position="145"/>
        <end position="167"/>
    </location>
</feature>
<evidence type="ECO:0000313" key="2">
    <source>
        <dbReference type="EMBL" id="MXN66397.1"/>
    </source>
</evidence>
<dbReference type="EMBL" id="WUMV01000007">
    <property type="protein sequence ID" value="MXN66397.1"/>
    <property type="molecule type" value="Genomic_DNA"/>
</dbReference>
<evidence type="ECO:0000256" key="1">
    <source>
        <dbReference type="SAM" id="Phobius"/>
    </source>
</evidence>
<protein>
    <recommendedName>
        <fullName evidence="4">Yip1 domain-containing protein</fullName>
    </recommendedName>
</protein>
<feature type="transmembrane region" description="Helical" evidence="1">
    <location>
        <begin position="51"/>
        <end position="74"/>
    </location>
</feature>
<feature type="transmembrane region" description="Helical" evidence="1">
    <location>
        <begin position="12"/>
        <end position="31"/>
    </location>
</feature>
<feature type="transmembrane region" description="Helical" evidence="1">
    <location>
        <begin position="108"/>
        <end position="133"/>
    </location>
</feature>
<keyword evidence="1" id="KW-1133">Transmembrane helix</keyword>
<keyword evidence="3" id="KW-1185">Reference proteome</keyword>
<accession>A0A7X3LWL4</accession>
<keyword evidence="1" id="KW-0812">Transmembrane</keyword>
<keyword evidence="1" id="KW-0472">Membrane</keyword>
<evidence type="ECO:0008006" key="4">
    <source>
        <dbReference type="Google" id="ProtNLM"/>
    </source>
</evidence>
<reference evidence="2 3" key="1">
    <citation type="submission" date="2019-12" db="EMBL/GenBank/DDBJ databases">
        <authorList>
            <person name="Li M."/>
        </authorList>
    </citation>
    <scope>NUCLEOTIDE SEQUENCE [LARGE SCALE GENOMIC DNA]</scope>
    <source>
        <strain evidence="2 3">GBMRC 2046</strain>
    </source>
</reference>
<feature type="transmembrane region" description="Helical" evidence="1">
    <location>
        <begin position="83"/>
        <end position="102"/>
    </location>
</feature>
<evidence type="ECO:0000313" key="3">
    <source>
        <dbReference type="Proteomes" id="UP000433101"/>
    </source>
</evidence>
<comment type="caution">
    <text evidence="2">The sequence shown here is derived from an EMBL/GenBank/DDBJ whole genome shotgun (WGS) entry which is preliminary data.</text>
</comment>
<organism evidence="2 3">
    <name type="scientific">Stappia sediminis</name>
    <dbReference type="NCBI Taxonomy" id="2692190"/>
    <lineage>
        <taxon>Bacteria</taxon>
        <taxon>Pseudomonadati</taxon>
        <taxon>Pseudomonadota</taxon>
        <taxon>Alphaproteobacteria</taxon>
        <taxon>Hyphomicrobiales</taxon>
        <taxon>Stappiaceae</taxon>
        <taxon>Stappia</taxon>
    </lineage>
</organism>
<dbReference type="AlphaFoldDB" id="A0A7X3LWL4"/>
<gene>
    <name evidence="2" type="ORF">GR183_15895</name>
</gene>
<proteinExistence type="predicted"/>
<name>A0A7X3LWL4_9HYPH</name>
<sequence length="173" mass="18983">MQGFDLSLSGFWRSFLVIVLLVPPFLIAIVAERKLILANPEFPHAEFNDAIYLVSQSIGFGLDWVILPVLLAFLARPLNLGQAYVPFIVARNWTTLIAVIPYTVPALLYAVGIISASAMLLLSFVAMLIVIRYRYMVARIALDATVGLAIGIVMLDFLISLVIGTAITRLTGF</sequence>
<dbReference type="Proteomes" id="UP000433101">
    <property type="component" value="Unassembled WGS sequence"/>
</dbReference>